<evidence type="ECO:0000313" key="1">
    <source>
        <dbReference type="EMBL" id="VDN88980.1"/>
    </source>
</evidence>
<keyword evidence="2" id="KW-1185">Reference proteome</keyword>
<dbReference type="EMBL" id="UZAD01009526">
    <property type="protein sequence ID" value="VDN88980.1"/>
    <property type="molecule type" value="Genomic_DNA"/>
</dbReference>
<proteinExistence type="predicted"/>
<name>A0A0N4THZ2_BRUPA</name>
<reference evidence="3" key="1">
    <citation type="submission" date="2017-02" db="UniProtKB">
        <authorList>
            <consortium name="WormBaseParasite"/>
        </authorList>
    </citation>
    <scope>IDENTIFICATION</scope>
</reference>
<evidence type="ECO:0000313" key="2">
    <source>
        <dbReference type="Proteomes" id="UP000278627"/>
    </source>
</evidence>
<evidence type="ECO:0000313" key="3">
    <source>
        <dbReference type="WBParaSite" id="BPAG_0000783101-mRNA-1"/>
    </source>
</evidence>
<protein>
    <submittedName>
        <fullName evidence="3">Secreted protein</fullName>
    </submittedName>
</protein>
<organism evidence="3">
    <name type="scientific">Brugia pahangi</name>
    <name type="common">Filarial nematode worm</name>
    <dbReference type="NCBI Taxonomy" id="6280"/>
    <lineage>
        <taxon>Eukaryota</taxon>
        <taxon>Metazoa</taxon>
        <taxon>Ecdysozoa</taxon>
        <taxon>Nematoda</taxon>
        <taxon>Chromadorea</taxon>
        <taxon>Rhabditida</taxon>
        <taxon>Spirurina</taxon>
        <taxon>Spiruromorpha</taxon>
        <taxon>Filarioidea</taxon>
        <taxon>Onchocercidae</taxon>
        <taxon>Brugia</taxon>
    </lineage>
</organism>
<sequence length="89" mass="9977">MQPADGNLEQSSLCWARIQLATRFPVLFCFGMDECCSSNGEVISVKRENSSEAVPDHTGPDETKLTYFWPSDRSAASFCMTFSLYLKLL</sequence>
<dbReference type="WBParaSite" id="BPAG_0000783101-mRNA-1">
    <property type="protein sequence ID" value="BPAG_0000783101-mRNA-1"/>
    <property type="gene ID" value="BPAG_0000783101"/>
</dbReference>
<dbReference type="Proteomes" id="UP000278627">
    <property type="component" value="Unassembled WGS sequence"/>
</dbReference>
<dbReference type="AlphaFoldDB" id="A0A0N4THZ2"/>
<accession>A0A0N4THZ2</accession>
<reference evidence="1 2" key="2">
    <citation type="submission" date="2018-11" db="EMBL/GenBank/DDBJ databases">
        <authorList>
            <consortium name="Pathogen Informatics"/>
        </authorList>
    </citation>
    <scope>NUCLEOTIDE SEQUENCE [LARGE SCALE GENOMIC DNA]</scope>
</reference>
<gene>
    <name evidence="1" type="ORF">BPAG_LOCUS7794</name>
</gene>